<proteinExistence type="predicted"/>
<evidence type="ECO:0000259" key="1">
    <source>
        <dbReference type="Pfam" id="PF01814"/>
    </source>
</evidence>
<evidence type="ECO:0000313" key="2">
    <source>
        <dbReference type="EMBL" id="TFK33904.1"/>
    </source>
</evidence>
<accession>A0A5C3LLC7</accession>
<dbReference type="OrthoDB" id="58416at2759"/>
<evidence type="ECO:0000313" key="3">
    <source>
        <dbReference type="Proteomes" id="UP000308652"/>
    </source>
</evidence>
<dbReference type="CDD" id="cd12108">
    <property type="entry name" value="Hr-like"/>
    <property type="match status" value="1"/>
</dbReference>
<reference evidence="2 3" key="1">
    <citation type="journal article" date="2019" name="Nat. Ecol. Evol.">
        <title>Megaphylogeny resolves global patterns of mushroom evolution.</title>
        <authorList>
            <person name="Varga T."/>
            <person name="Krizsan K."/>
            <person name="Foldi C."/>
            <person name="Dima B."/>
            <person name="Sanchez-Garcia M."/>
            <person name="Sanchez-Ramirez S."/>
            <person name="Szollosi G.J."/>
            <person name="Szarkandi J.G."/>
            <person name="Papp V."/>
            <person name="Albert L."/>
            <person name="Andreopoulos W."/>
            <person name="Angelini C."/>
            <person name="Antonin V."/>
            <person name="Barry K.W."/>
            <person name="Bougher N.L."/>
            <person name="Buchanan P."/>
            <person name="Buyck B."/>
            <person name="Bense V."/>
            <person name="Catcheside P."/>
            <person name="Chovatia M."/>
            <person name="Cooper J."/>
            <person name="Damon W."/>
            <person name="Desjardin D."/>
            <person name="Finy P."/>
            <person name="Geml J."/>
            <person name="Haridas S."/>
            <person name="Hughes K."/>
            <person name="Justo A."/>
            <person name="Karasinski D."/>
            <person name="Kautmanova I."/>
            <person name="Kiss B."/>
            <person name="Kocsube S."/>
            <person name="Kotiranta H."/>
            <person name="LaButti K.M."/>
            <person name="Lechner B.E."/>
            <person name="Liimatainen K."/>
            <person name="Lipzen A."/>
            <person name="Lukacs Z."/>
            <person name="Mihaltcheva S."/>
            <person name="Morgado L.N."/>
            <person name="Niskanen T."/>
            <person name="Noordeloos M.E."/>
            <person name="Ohm R.A."/>
            <person name="Ortiz-Santana B."/>
            <person name="Ovrebo C."/>
            <person name="Racz N."/>
            <person name="Riley R."/>
            <person name="Savchenko A."/>
            <person name="Shiryaev A."/>
            <person name="Soop K."/>
            <person name="Spirin V."/>
            <person name="Szebenyi C."/>
            <person name="Tomsovsky M."/>
            <person name="Tulloss R.E."/>
            <person name="Uehling J."/>
            <person name="Grigoriev I.V."/>
            <person name="Vagvolgyi C."/>
            <person name="Papp T."/>
            <person name="Martin F.M."/>
            <person name="Miettinen O."/>
            <person name="Hibbett D.S."/>
            <person name="Nagy L.G."/>
        </authorList>
    </citation>
    <scope>NUCLEOTIDE SEQUENCE [LARGE SCALE GENOMIC DNA]</scope>
    <source>
        <strain evidence="2 3">CBS 166.37</strain>
    </source>
</reference>
<protein>
    <recommendedName>
        <fullName evidence="1">Hemerythrin-like domain-containing protein</fullName>
    </recommendedName>
</protein>
<feature type="domain" description="Hemerythrin-like" evidence="1">
    <location>
        <begin position="3"/>
        <end position="121"/>
    </location>
</feature>
<dbReference type="EMBL" id="ML213639">
    <property type="protein sequence ID" value="TFK33904.1"/>
    <property type="molecule type" value="Genomic_DNA"/>
</dbReference>
<dbReference type="Gene3D" id="1.20.120.520">
    <property type="entry name" value="nmb1532 protein domain like"/>
    <property type="match status" value="1"/>
</dbReference>
<name>A0A5C3LLC7_9AGAR</name>
<gene>
    <name evidence="2" type="ORF">BDQ12DRAFT_690422</name>
</gene>
<dbReference type="PANTHER" id="PTHR38048">
    <property type="entry name" value="EXPRESSED PROTEIN"/>
    <property type="match status" value="1"/>
</dbReference>
<keyword evidence="3" id="KW-1185">Reference proteome</keyword>
<dbReference type="PANTHER" id="PTHR38048:SF2">
    <property type="entry name" value="HEMERYTHRIN-LIKE DOMAIN-CONTAINING PROTEIN"/>
    <property type="match status" value="1"/>
</dbReference>
<dbReference type="Pfam" id="PF01814">
    <property type="entry name" value="Hemerythrin"/>
    <property type="match status" value="1"/>
</dbReference>
<organism evidence="2 3">
    <name type="scientific">Crucibulum laeve</name>
    <dbReference type="NCBI Taxonomy" id="68775"/>
    <lineage>
        <taxon>Eukaryota</taxon>
        <taxon>Fungi</taxon>
        <taxon>Dikarya</taxon>
        <taxon>Basidiomycota</taxon>
        <taxon>Agaricomycotina</taxon>
        <taxon>Agaricomycetes</taxon>
        <taxon>Agaricomycetidae</taxon>
        <taxon>Agaricales</taxon>
        <taxon>Agaricineae</taxon>
        <taxon>Nidulariaceae</taxon>
        <taxon>Crucibulum</taxon>
    </lineage>
</organism>
<dbReference type="Proteomes" id="UP000308652">
    <property type="component" value="Unassembled WGS sequence"/>
</dbReference>
<sequence>MTAVHNTFIQGINSIAYHAPRVSEKKVKPFVFFCLVIIEHLHHHHSIEETFLFPAFEEKLGEGTLSKNVEQHGDFVPQMEEFEVYLKDVQSGKLAYDGKDLIARMQTFTDEMIEHLSDEIKTLDASRMRAAFTEKQLKDIDAGLMKIALKSVDFYTTMPFTVICRNPATPWFPTFPAPLKWATRWWFSWRHRAAWEFGPLDFSGRPREWYADAMA</sequence>
<dbReference type="InterPro" id="IPR053206">
    <property type="entry name" value="Dimeric_xanthone_biosynth"/>
</dbReference>
<dbReference type="InterPro" id="IPR012312">
    <property type="entry name" value="Hemerythrin-like"/>
</dbReference>
<dbReference type="AlphaFoldDB" id="A0A5C3LLC7"/>